<feature type="domain" description="FAS1-like dehydratase" evidence="1">
    <location>
        <begin position="10"/>
        <end position="142"/>
    </location>
</feature>
<dbReference type="RefSeq" id="WP_154761017.1">
    <property type="nucleotide sequence ID" value="NZ_WMBA01000082.1"/>
</dbReference>
<gene>
    <name evidence="2" type="ORF">GKO32_33960</name>
</gene>
<evidence type="ECO:0000313" key="3">
    <source>
        <dbReference type="Proteomes" id="UP000440096"/>
    </source>
</evidence>
<protein>
    <submittedName>
        <fullName evidence="2">MaoC family dehydratase</fullName>
    </submittedName>
</protein>
<dbReference type="SUPFAM" id="SSF54637">
    <property type="entry name" value="Thioesterase/thiol ester dehydrase-isomerase"/>
    <property type="match status" value="1"/>
</dbReference>
<reference evidence="2 3" key="1">
    <citation type="submission" date="2019-11" db="EMBL/GenBank/DDBJ databases">
        <title>Draft genome of Amycolatopsis RM579.</title>
        <authorList>
            <person name="Duangmal K."/>
            <person name="Mingma R."/>
        </authorList>
    </citation>
    <scope>NUCLEOTIDE SEQUENCE [LARGE SCALE GENOMIC DNA]</scope>
    <source>
        <strain evidence="2 3">RM579</strain>
    </source>
</reference>
<dbReference type="Proteomes" id="UP000440096">
    <property type="component" value="Unassembled WGS sequence"/>
</dbReference>
<dbReference type="EMBL" id="WMBA01000082">
    <property type="protein sequence ID" value="MTD58953.1"/>
    <property type="molecule type" value="Genomic_DNA"/>
</dbReference>
<organism evidence="2 3">
    <name type="scientific">Amycolatopsis pithecellobii</name>
    <dbReference type="NCBI Taxonomy" id="664692"/>
    <lineage>
        <taxon>Bacteria</taxon>
        <taxon>Bacillati</taxon>
        <taxon>Actinomycetota</taxon>
        <taxon>Actinomycetes</taxon>
        <taxon>Pseudonocardiales</taxon>
        <taxon>Pseudonocardiaceae</taxon>
        <taxon>Amycolatopsis</taxon>
    </lineage>
</organism>
<dbReference type="AlphaFoldDB" id="A0A6N7ZB41"/>
<keyword evidence="3" id="KW-1185">Reference proteome</keyword>
<accession>A0A6N7ZB41</accession>
<evidence type="ECO:0000313" key="2">
    <source>
        <dbReference type="EMBL" id="MTD58953.1"/>
    </source>
</evidence>
<evidence type="ECO:0000259" key="1">
    <source>
        <dbReference type="Pfam" id="PF13452"/>
    </source>
</evidence>
<dbReference type="InterPro" id="IPR039569">
    <property type="entry name" value="FAS1-like_DH_region"/>
</dbReference>
<sequence length="155" mass="17078">MGIFKRETRGLSAAPVTVQLERGRIVSFARLLGETDPIFIDVAAARAKGYPDVAAPPSFPAVIELLANEERRRLGVPNLTNTIGCDFRYLLHGEQHYAYEGLMYAGDEVSVSTEVLDFYDKRGGLLEFAVLGSTISQADRGVIVRARRTLLHRLG</sequence>
<comment type="caution">
    <text evidence="2">The sequence shown here is derived from an EMBL/GenBank/DDBJ whole genome shotgun (WGS) entry which is preliminary data.</text>
</comment>
<dbReference type="InterPro" id="IPR029069">
    <property type="entry name" value="HotDog_dom_sf"/>
</dbReference>
<dbReference type="OrthoDB" id="5415111at2"/>
<dbReference type="Pfam" id="PF13452">
    <property type="entry name" value="FAS1_DH_region"/>
    <property type="match status" value="1"/>
</dbReference>
<name>A0A6N7ZB41_9PSEU</name>
<dbReference type="Gene3D" id="3.10.129.10">
    <property type="entry name" value="Hotdog Thioesterase"/>
    <property type="match status" value="1"/>
</dbReference>
<proteinExistence type="predicted"/>
<dbReference type="CDD" id="cd03441">
    <property type="entry name" value="R_hydratase_like"/>
    <property type="match status" value="1"/>
</dbReference>